<dbReference type="OrthoDB" id="71577at2157"/>
<keyword evidence="1" id="KW-0812">Transmembrane</keyword>
<dbReference type="KEGG" id="mel:Metbo_2130"/>
<dbReference type="Proteomes" id="UP000007490">
    <property type="component" value="Chromosome"/>
</dbReference>
<keyword evidence="3" id="KW-1185">Reference proteome</keyword>
<gene>
    <name evidence="2" type="ordered locus">Metbo_2130</name>
</gene>
<keyword evidence="1" id="KW-0472">Membrane</keyword>
<keyword evidence="1" id="KW-1133">Transmembrane helix</keyword>
<name>F0TC07_METLA</name>
<dbReference type="EMBL" id="CP002551">
    <property type="protein sequence ID" value="ADZ10349.1"/>
    <property type="molecule type" value="Genomic_DNA"/>
</dbReference>
<reference evidence="3" key="1">
    <citation type="submission" date="2011-02" db="EMBL/GenBank/DDBJ databases">
        <title>Complete sequence of Methanobacterium sp. AL-21.</title>
        <authorList>
            <consortium name="US DOE Joint Genome Institute"/>
            <person name="Lucas S."/>
            <person name="Copeland A."/>
            <person name="Lapidus A."/>
            <person name="Cheng J.-F."/>
            <person name="Goodwin L."/>
            <person name="Pitluck S."/>
            <person name="Chertkov O."/>
            <person name="Detter J.C."/>
            <person name="Han C."/>
            <person name="Tapia R."/>
            <person name="Land M."/>
            <person name="Hauser L."/>
            <person name="Kyrpides N."/>
            <person name="Ivanova N."/>
            <person name="Mikhailova N."/>
            <person name="Pagani I."/>
            <person name="Cadillo-Quiroz H."/>
            <person name="Imachi H."/>
            <person name="Zinder S."/>
            <person name="Liu W."/>
            <person name="Woyke T."/>
        </authorList>
    </citation>
    <scope>NUCLEOTIDE SEQUENCE [LARGE SCALE GENOMIC DNA]</scope>
    <source>
        <strain evidence="3">AL-21</strain>
    </source>
</reference>
<organism evidence="2 3">
    <name type="scientific">Methanobacterium lacus (strain AL-21)</name>
    <dbReference type="NCBI Taxonomy" id="877455"/>
    <lineage>
        <taxon>Archaea</taxon>
        <taxon>Methanobacteriati</taxon>
        <taxon>Methanobacteriota</taxon>
        <taxon>Methanomada group</taxon>
        <taxon>Methanobacteria</taxon>
        <taxon>Methanobacteriales</taxon>
        <taxon>Methanobacteriaceae</taxon>
        <taxon>Methanobacterium</taxon>
    </lineage>
</organism>
<dbReference type="STRING" id="877455.Metbo_2130"/>
<evidence type="ECO:0000313" key="2">
    <source>
        <dbReference type="EMBL" id="ADZ10349.1"/>
    </source>
</evidence>
<dbReference type="HOGENOM" id="CLU_1745568_0_0_2"/>
<protein>
    <submittedName>
        <fullName evidence="2">Uncharacterized protein</fullName>
    </submittedName>
</protein>
<evidence type="ECO:0000313" key="3">
    <source>
        <dbReference type="Proteomes" id="UP000007490"/>
    </source>
</evidence>
<feature type="transmembrane region" description="Helical" evidence="1">
    <location>
        <begin position="7"/>
        <end position="26"/>
    </location>
</feature>
<sequence>MKKSVKLTGTFFIASLMILEIFTFMIPTDQLSSSAATYESQPDSKIINESQVIRRFNEIKTIKYDEVNMNCKNKSELFAGYLKSIGATDIYIVTVKHGSGTYSHEFVEWNGHYYDTCSSDTSYEIPMEEYSKKLYKLGFTGISVTSPYQ</sequence>
<dbReference type="AlphaFoldDB" id="F0TC07"/>
<dbReference type="RefSeq" id="WP_013645700.1">
    <property type="nucleotide sequence ID" value="NC_015216.1"/>
</dbReference>
<reference evidence="2 3" key="2">
    <citation type="journal article" date="2014" name="Int. J. Syst. Evol. Microbiol.">
        <title>Methanobacterium paludis sp. nov. and a novel strain of Methanobacterium lacus isolated from northern peatlands.</title>
        <authorList>
            <person name="Cadillo-Quiroz H."/>
            <person name="Brauer S.L."/>
            <person name="Goodson N."/>
            <person name="Yavitt J.B."/>
            <person name="Zinder S.H."/>
        </authorList>
    </citation>
    <scope>NUCLEOTIDE SEQUENCE [LARGE SCALE GENOMIC DNA]</scope>
    <source>
        <strain evidence="2 3">AL-21</strain>
    </source>
</reference>
<evidence type="ECO:0000256" key="1">
    <source>
        <dbReference type="SAM" id="Phobius"/>
    </source>
</evidence>
<dbReference type="GeneID" id="10278593"/>
<proteinExistence type="predicted"/>
<accession>F0TC07</accession>